<proteinExistence type="predicted"/>
<dbReference type="InterPro" id="IPR045506">
    <property type="entry name" value="DUF6484"/>
</dbReference>
<feature type="domain" description="DUF6484" evidence="2">
    <location>
        <begin position="26"/>
        <end position="91"/>
    </location>
</feature>
<evidence type="ECO:0000259" key="2">
    <source>
        <dbReference type="Pfam" id="PF20093"/>
    </source>
</evidence>
<evidence type="ECO:0000313" key="4">
    <source>
        <dbReference type="Proteomes" id="UP000217257"/>
    </source>
</evidence>
<dbReference type="EMBL" id="CP022098">
    <property type="protein sequence ID" value="ATB41509.1"/>
    <property type="molecule type" value="Genomic_DNA"/>
</dbReference>
<dbReference type="KEGG" id="cfus:CYFUS_006975"/>
<sequence length="172" mass="18877">MAQNSPRHPASSQPGEEDPPIHGMRVGWVVGVDSDGSVRVDFAGNRHGPLLARTTVLLEPEQWRQAARERREATLFFDDGRPSRPVLTGLLQPMPPTPLLDAVLAQQLPEAPREAQVDGRRVLLEGRDEVVLRCGKATLVLRADGRVILRGVEVLTEAEGVHRIRGGKVKIN</sequence>
<protein>
    <recommendedName>
        <fullName evidence="2">DUF6484 domain-containing protein</fullName>
    </recommendedName>
</protein>
<evidence type="ECO:0000256" key="1">
    <source>
        <dbReference type="SAM" id="MobiDB-lite"/>
    </source>
</evidence>
<organism evidence="3 4">
    <name type="scientific">Cystobacter fuscus</name>
    <dbReference type="NCBI Taxonomy" id="43"/>
    <lineage>
        <taxon>Bacteria</taxon>
        <taxon>Pseudomonadati</taxon>
        <taxon>Myxococcota</taxon>
        <taxon>Myxococcia</taxon>
        <taxon>Myxococcales</taxon>
        <taxon>Cystobacterineae</taxon>
        <taxon>Archangiaceae</taxon>
        <taxon>Cystobacter</taxon>
    </lineage>
</organism>
<dbReference type="Pfam" id="PF20093">
    <property type="entry name" value="DUF6484"/>
    <property type="match status" value="1"/>
</dbReference>
<evidence type="ECO:0000313" key="3">
    <source>
        <dbReference type="EMBL" id="ATB41509.1"/>
    </source>
</evidence>
<feature type="region of interest" description="Disordered" evidence="1">
    <location>
        <begin position="1"/>
        <end position="23"/>
    </location>
</feature>
<gene>
    <name evidence="3" type="ORF">CYFUS_006975</name>
</gene>
<dbReference type="AlphaFoldDB" id="A0A250JC66"/>
<dbReference type="Proteomes" id="UP000217257">
    <property type="component" value="Chromosome"/>
</dbReference>
<feature type="compositionally biased region" description="Polar residues" evidence="1">
    <location>
        <begin position="1"/>
        <end position="14"/>
    </location>
</feature>
<name>A0A250JC66_9BACT</name>
<accession>A0A250JC66</accession>
<dbReference type="RefSeq" id="WP_095992426.1">
    <property type="nucleotide sequence ID" value="NZ_CP022098.1"/>
</dbReference>
<reference evidence="3 4" key="1">
    <citation type="submission" date="2017-06" db="EMBL/GenBank/DDBJ databases">
        <title>Sequencing and comparative analysis of myxobacterial genomes.</title>
        <authorList>
            <person name="Rupp O."/>
            <person name="Goesmann A."/>
            <person name="Sogaard-Andersen L."/>
        </authorList>
    </citation>
    <scope>NUCLEOTIDE SEQUENCE [LARGE SCALE GENOMIC DNA]</scope>
    <source>
        <strain evidence="3 4">DSM 52655</strain>
    </source>
</reference>